<evidence type="ECO:0000313" key="3">
    <source>
        <dbReference type="Proteomes" id="UP000277580"/>
    </source>
</evidence>
<feature type="compositionally biased region" description="Polar residues" evidence="1">
    <location>
        <begin position="7"/>
        <end position="27"/>
    </location>
</feature>
<dbReference type="AlphaFoldDB" id="A0A3N4KVJ4"/>
<name>A0A3N4KVJ4_9PEZI</name>
<dbReference type="Proteomes" id="UP000277580">
    <property type="component" value="Unassembled WGS sequence"/>
</dbReference>
<dbReference type="InParanoid" id="A0A3N4KVJ4"/>
<protein>
    <submittedName>
        <fullName evidence="2">Uncharacterized protein</fullName>
    </submittedName>
</protein>
<proteinExistence type="predicted"/>
<dbReference type="OrthoDB" id="10488699at2759"/>
<organism evidence="2 3">
    <name type="scientific">Morchella conica CCBAS932</name>
    <dbReference type="NCBI Taxonomy" id="1392247"/>
    <lineage>
        <taxon>Eukaryota</taxon>
        <taxon>Fungi</taxon>
        <taxon>Dikarya</taxon>
        <taxon>Ascomycota</taxon>
        <taxon>Pezizomycotina</taxon>
        <taxon>Pezizomycetes</taxon>
        <taxon>Pezizales</taxon>
        <taxon>Morchellaceae</taxon>
        <taxon>Morchella</taxon>
    </lineage>
</organism>
<feature type="compositionally biased region" description="Low complexity" evidence="1">
    <location>
        <begin position="152"/>
        <end position="202"/>
    </location>
</feature>
<feature type="region of interest" description="Disordered" evidence="1">
    <location>
        <begin position="1"/>
        <end position="80"/>
    </location>
</feature>
<feature type="region of interest" description="Disordered" evidence="1">
    <location>
        <begin position="136"/>
        <end position="233"/>
    </location>
</feature>
<accession>A0A3N4KVJ4</accession>
<feature type="compositionally biased region" description="Basic residues" evidence="1">
    <location>
        <begin position="59"/>
        <end position="69"/>
    </location>
</feature>
<sequence length="233" mass="24693">MPIPQRHLQSFDISDTMFPSFSNSPTRTPLLRESKSPANPPPELAEEEVYFGDTETTKPQKKRVRKARGRSTASPENETPFINPNAVVFIANIPGEVIGLEDDEPVEADNPPTMPYGMPTAQQLGIMRVLAAFNSSQNQDHSNGAGTDSTMPNSSQGSNPSYSSSGNVQASPSLLHSGGAGPGPSSMSASYTSGAAAAISQPAAPPGYTPDEDAQSTYDAPPPYTRGRRLTRD</sequence>
<feature type="compositionally biased region" description="Polar residues" evidence="1">
    <location>
        <begin position="136"/>
        <end position="151"/>
    </location>
</feature>
<reference evidence="2 3" key="1">
    <citation type="journal article" date="2018" name="Nat. Ecol. Evol.">
        <title>Pezizomycetes genomes reveal the molecular basis of ectomycorrhizal truffle lifestyle.</title>
        <authorList>
            <person name="Murat C."/>
            <person name="Payen T."/>
            <person name="Noel B."/>
            <person name="Kuo A."/>
            <person name="Morin E."/>
            <person name="Chen J."/>
            <person name="Kohler A."/>
            <person name="Krizsan K."/>
            <person name="Balestrini R."/>
            <person name="Da Silva C."/>
            <person name="Montanini B."/>
            <person name="Hainaut M."/>
            <person name="Levati E."/>
            <person name="Barry K.W."/>
            <person name="Belfiori B."/>
            <person name="Cichocki N."/>
            <person name="Clum A."/>
            <person name="Dockter R.B."/>
            <person name="Fauchery L."/>
            <person name="Guy J."/>
            <person name="Iotti M."/>
            <person name="Le Tacon F."/>
            <person name="Lindquist E.A."/>
            <person name="Lipzen A."/>
            <person name="Malagnac F."/>
            <person name="Mello A."/>
            <person name="Molinier V."/>
            <person name="Miyauchi S."/>
            <person name="Poulain J."/>
            <person name="Riccioni C."/>
            <person name="Rubini A."/>
            <person name="Sitrit Y."/>
            <person name="Splivallo R."/>
            <person name="Traeger S."/>
            <person name="Wang M."/>
            <person name="Zifcakova L."/>
            <person name="Wipf D."/>
            <person name="Zambonelli A."/>
            <person name="Paolocci F."/>
            <person name="Nowrousian M."/>
            <person name="Ottonello S."/>
            <person name="Baldrian P."/>
            <person name="Spatafora J.W."/>
            <person name="Henrissat B."/>
            <person name="Nagy L.G."/>
            <person name="Aury J.M."/>
            <person name="Wincker P."/>
            <person name="Grigoriev I.V."/>
            <person name="Bonfante P."/>
            <person name="Martin F.M."/>
        </authorList>
    </citation>
    <scope>NUCLEOTIDE SEQUENCE [LARGE SCALE GENOMIC DNA]</scope>
    <source>
        <strain evidence="2 3">CCBAS932</strain>
    </source>
</reference>
<feature type="compositionally biased region" description="Polar residues" evidence="1">
    <location>
        <begin position="71"/>
        <end position="80"/>
    </location>
</feature>
<gene>
    <name evidence="2" type="ORF">P167DRAFT_545601</name>
</gene>
<evidence type="ECO:0000313" key="2">
    <source>
        <dbReference type="EMBL" id="RPB12371.1"/>
    </source>
</evidence>
<evidence type="ECO:0000256" key="1">
    <source>
        <dbReference type="SAM" id="MobiDB-lite"/>
    </source>
</evidence>
<keyword evidence="3" id="KW-1185">Reference proteome</keyword>
<dbReference type="EMBL" id="ML119129">
    <property type="protein sequence ID" value="RPB12371.1"/>
    <property type="molecule type" value="Genomic_DNA"/>
</dbReference>